<keyword evidence="2 4" id="KW-1133">Transmembrane helix</keyword>
<feature type="transmembrane region" description="Helical" evidence="4">
    <location>
        <begin position="241"/>
        <end position="263"/>
    </location>
</feature>
<evidence type="ECO:0000256" key="2">
    <source>
        <dbReference type="ARBA" id="ARBA00022989"/>
    </source>
</evidence>
<dbReference type="Proteomes" id="UP000326641">
    <property type="component" value="Unassembled WGS sequence"/>
</dbReference>
<dbReference type="InterPro" id="IPR050327">
    <property type="entry name" value="Proton-linked_MCT"/>
</dbReference>
<feature type="transmembrane region" description="Helical" evidence="4">
    <location>
        <begin position="181"/>
        <end position="200"/>
    </location>
</feature>
<reference evidence="6" key="1">
    <citation type="submission" date="2018-11" db="EMBL/GenBank/DDBJ databases">
        <authorList>
            <person name="Onetto C."/>
        </authorList>
    </citation>
    <scope>NUCLEOTIDE SEQUENCE [LARGE SCALE GENOMIC DNA]</scope>
</reference>
<keyword evidence="1 4" id="KW-0812">Transmembrane</keyword>
<dbReference type="InterPro" id="IPR020846">
    <property type="entry name" value="MFS_dom"/>
</dbReference>
<accession>A0A564WI27</accession>
<evidence type="ECO:0000313" key="7">
    <source>
        <dbReference type="Proteomes" id="UP000326641"/>
    </source>
</evidence>
<gene>
    <name evidence="6" type="ORF">DF3PA_40090</name>
</gene>
<organism evidence="6 7">
    <name type="scientific">Candidatus Defluviicoccus seviourii</name>
    <dbReference type="NCBI Taxonomy" id="2565273"/>
    <lineage>
        <taxon>Bacteria</taxon>
        <taxon>Pseudomonadati</taxon>
        <taxon>Pseudomonadota</taxon>
        <taxon>Alphaproteobacteria</taxon>
        <taxon>Rhodospirillales</taxon>
        <taxon>Rhodospirillaceae</taxon>
        <taxon>Defluviicoccus</taxon>
    </lineage>
</organism>
<dbReference type="Pfam" id="PF07690">
    <property type="entry name" value="MFS_1"/>
    <property type="match status" value="1"/>
</dbReference>
<evidence type="ECO:0000256" key="4">
    <source>
        <dbReference type="SAM" id="Phobius"/>
    </source>
</evidence>
<feature type="transmembrane region" description="Helical" evidence="4">
    <location>
        <begin position="306"/>
        <end position="325"/>
    </location>
</feature>
<keyword evidence="7" id="KW-1185">Reference proteome</keyword>
<dbReference type="GO" id="GO:0022857">
    <property type="term" value="F:transmembrane transporter activity"/>
    <property type="evidence" value="ECO:0007669"/>
    <property type="project" value="InterPro"/>
</dbReference>
<dbReference type="SUPFAM" id="SSF103473">
    <property type="entry name" value="MFS general substrate transporter"/>
    <property type="match status" value="1"/>
</dbReference>
<dbReference type="EMBL" id="UXAT02000034">
    <property type="protein sequence ID" value="VUX47214.1"/>
    <property type="molecule type" value="Genomic_DNA"/>
</dbReference>
<dbReference type="CDD" id="cd17355">
    <property type="entry name" value="MFS_YcxA_like"/>
    <property type="match status" value="1"/>
</dbReference>
<dbReference type="AlphaFoldDB" id="A0A564WI27"/>
<keyword evidence="3 4" id="KW-0472">Membrane</keyword>
<evidence type="ECO:0000313" key="6">
    <source>
        <dbReference type="EMBL" id="VUX47214.1"/>
    </source>
</evidence>
<dbReference type="PANTHER" id="PTHR11360:SF284">
    <property type="entry name" value="EG:103B4.3 PROTEIN-RELATED"/>
    <property type="match status" value="1"/>
</dbReference>
<feature type="transmembrane region" description="Helical" evidence="4">
    <location>
        <begin position="120"/>
        <end position="138"/>
    </location>
</feature>
<name>A0A564WI27_9PROT</name>
<comment type="caution">
    <text evidence="6">The sequence shown here is derived from an EMBL/GenBank/DDBJ whole genome shotgun (WGS) entry which is preliminary data.</text>
</comment>
<evidence type="ECO:0000256" key="1">
    <source>
        <dbReference type="ARBA" id="ARBA00022692"/>
    </source>
</evidence>
<dbReference type="PROSITE" id="PS50850">
    <property type="entry name" value="MFS"/>
    <property type="match status" value="1"/>
</dbReference>
<feature type="transmembrane region" description="Helical" evidence="4">
    <location>
        <begin position="396"/>
        <end position="415"/>
    </location>
</feature>
<feature type="transmembrane region" description="Helical" evidence="4">
    <location>
        <begin position="365"/>
        <end position="390"/>
    </location>
</feature>
<feature type="transmembrane region" description="Helical" evidence="4">
    <location>
        <begin position="90"/>
        <end position="114"/>
    </location>
</feature>
<proteinExistence type="predicted"/>
<dbReference type="InterPro" id="IPR036259">
    <property type="entry name" value="MFS_trans_sf"/>
</dbReference>
<feature type="transmembrane region" description="Helical" evidence="4">
    <location>
        <begin position="331"/>
        <end position="353"/>
    </location>
</feature>
<evidence type="ECO:0000259" key="5">
    <source>
        <dbReference type="PROSITE" id="PS50850"/>
    </source>
</evidence>
<dbReference type="Gene3D" id="1.20.1250.20">
    <property type="entry name" value="MFS general substrate transporter like domains"/>
    <property type="match status" value="1"/>
</dbReference>
<feature type="transmembrane region" description="Helical" evidence="4">
    <location>
        <begin position="150"/>
        <end position="175"/>
    </location>
</feature>
<dbReference type="InterPro" id="IPR011701">
    <property type="entry name" value="MFS"/>
</dbReference>
<protein>
    <submittedName>
        <fullName evidence="6">MFS transporter</fullName>
    </submittedName>
</protein>
<dbReference type="PANTHER" id="PTHR11360">
    <property type="entry name" value="MONOCARBOXYLATE TRANSPORTER"/>
    <property type="match status" value="1"/>
</dbReference>
<feature type="transmembrane region" description="Helical" evidence="4">
    <location>
        <begin position="20"/>
        <end position="38"/>
    </location>
</feature>
<feature type="domain" description="Major facilitator superfamily (MFS) profile" evidence="5">
    <location>
        <begin position="21"/>
        <end position="419"/>
    </location>
</feature>
<feature type="transmembrane region" description="Helical" evidence="4">
    <location>
        <begin position="275"/>
        <end position="299"/>
    </location>
</feature>
<sequence length="425" mass="43808">MTPSPATTAARLTAPRLSTGAVLALASGALILTLAMGIRQTFGLFMGPVCLALDIGREQFGLAMAVQNILWGAAQPFAGALADRFGALKVLLAGTFAYTGGLVLMASSGTYAMFQTGAGLLVGLGLSSVSFAVVLGAIGRAVPPQRRSAAFGLASAGGSFGQFAMAPVGQAMIAALGWSQAFLVMAGFALAMAPLALLLVRASSAGANAEATPESFRPTSSPLAEGGLQAALREASRHPGFWYLNAGFFVCGFQVVFIAVHLPSYLADLGLTPDLAAMALALIGFFNIIGTWGCGLLGGHYSKKRLLFALYAVRALTIAVFLAVPKTETTVLAFAAAIGLLWLGTVPLTSGLVGQIFGVRYLSTLFGLVFFSHQVGSFLGVWLGGVVYTWTGSYDAIWLASIVLGVAAAILHLPIREQALRPALA</sequence>
<evidence type="ECO:0000256" key="3">
    <source>
        <dbReference type="ARBA" id="ARBA00023136"/>
    </source>
</evidence>